<keyword evidence="10" id="KW-1185">Reference proteome</keyword>
<evidence type="ECO:0000256" key="1">
    <source>
        <dbReference type="ARBA" id="ARBA00001936"/>
    </source>
</evidence>
<dbReference type="STRING" id="463040.CAL15_05150"/>
<comment type="cofactor">
    <cofactor evidence="1">
        <name>Mn(2+)</name>
        <dbReference type="ChEBI" id="CHEBI:29035"/>
    </cofactor>
</comment>
<evidence type="ECO:0000256" key="5">
    <source>
        <dbReference type="ARBA" id="ARBA00022801"/>
    </source>
</evidence>
<dbReference type="PANTHER" id="PTHR32494:SF19">
    <property type="entry name" value="ALLANTOATE DEIMINASE-RELATED"/>
    <property type="match status" value="1"/>
</dbReference>
<dbReference type="KEGG" id="bgm:CAL15_05150"/>
<organism evidence="9 10">
    <name type="scientific">Bordetella genomosp. 13</name>
    <dbReference type="NCBI Taxonomy" id="463040"/>
    <lineage>
        <taxon>Bacteria</taxon>
        <taxon>Pseudomonadati</taxon>
        <taxon>Pseudomonadota</taxon>
        <taxon>Betaproteobacteria</taxon>
        <taxon>Burkholderiales</taxon>
        <taxon>Alcaligenaceae</taxon>
        <taxon>Bordetella</taxon>
    </lineage>
</organism>
<proteinExistence type="inferred from homology"/>
<dbReference type="SUPFAM" id="SSF55031">
    <property type="entry name" value="Bacterial exopeptidase dimerisation domain"/>
    <property type="match status" value="1"/>
</dbReference>
<dbReference type="Pfam" id="PF01546">
    <property type="entry name" value="Peptidase_M20"/>
    <property type="match status" value="1"/>
</dbReference>
<dbReference type="InterPro" id="IPR002933">
    <property type="entry name" value="Peptidase_M20"/>
</dbReference>
<evidence type="ECO:0000256" key="6">
    <source>
        <dbReference type="ARBA" id="ARBA00023211"/>
    </source>
</evidence>
<dbReference type="Gene3D" id="3.30.70.360">
    <property type="match status" value="1"/>
</dbReference>
<keyword evidence="7" id="KW-0862">Zinc</keyword>
<accession>A0A1W6Z8U8</accession>
<feature type="binding site" evidence="7">
    <location>
        <position position="206"/>
    </location>
    <ligand>
        <name>Zn(2+)</name>
        <dbReference type="ChEBI" id="CHEBI:29105"/>
        <label>1</label>
    </ligand>
</feature>
<dbReference type="EMBL" id="CP021111">
    <property type="protein sequence ID" value="ARP93826.1"/>
    <property type="molecule type" value="Genomic_DNA"/>
</dbReference>
<dbReference type="AlphaFoldDB" id="A0A1W6Z8U8"/>
<comment type="subunit">
    <text evidence="3">Homodimer.</text>
</comment>
<feature type="binding site" evidence="7">
    <location>
        <position position="93"/>
    </location>
    <ligand>
        <name>Zn(2+)</name>
        <dbReference type="ChEBI" id="CHEBI:29105"/>
        <label>1</label>
    </ligand>
</feature>
<evidence type="ECO:0000313" key="9">
    <source>
        <dbReference type="EMBL" id="ARP93826.1"/>
    </source>
</evidence>
<feature type="binding site" evidence="7">
    <location>
        <position position="104"/>
    </location>
    <ligand>
        <name>Zn(2+)</name>
        <dbReference type="ChEBI" id="CHEBI:29105"/>
        <label>2</label>
    </ligand>
</feature>
<dbReference type="NCBIfam" id="TIGR01879">
    <property type="entry name" value="hydantase"/>
    <property type="match status" value="1"/>
</dbReference>
<dbReference type="InterPro" id="IPR010158">
    <property type="entry name" value="Amidase_Cbmase"/>
</dbReference>
<dbReference type="Gene3D" id="3.40.630.10">
    <property type="entry name" value="Zn peptidases"/>
    <property type="match status" value="1"/>
</dbReference>
<dbReference type="SUPFAM" id="SSF53187">
    <property type="entry name" value="Zn-dependent exopeptidases"/>
    <property type="match status" value="1"/>
</dbReference>
<dbReference type="Proteomes" id="UP000194161">
    <property type="component" value="Chromosome"/>
</dbReference>
<dbReference type="RefSeq" id="WP_086077599.1">
    <property type="nucleotide sequence ID" value="NZ_CP021111.1"/>
</dbReference>
<dbReference type="InterPro" id="IPR036264">
    <property type="entry name" value="Bact_exopeptidase_dim_dom"/>
</dbReference>
<sequence length="429" mass="45918">MCSDRRHAIDPSTRAAARDLVVRWFDVLARGTADPVAGITRASYGPGEQFAHDFLRAEAAALGLGIAQDAALNSYMSLPGRDLHAPAIMIGSHLDSVSQGGNFDGAAGVVAGLAALFMLQRQRVALRGDVTVMGVRAEESAWFQTSYIGSRAALGRLAPEALQCRRVDTRTSLADHMRQQGGDPDALLAGPPFLDPARIRAFMEVHIEQAPSLVEAGVPLGIGTGIPGNFRYPEITVVGDTAHVGLPRRFRRDALVAAARFVARMDALWQRWEDEGRSMAFTVGRLHTDAANDAMTKVAGEARFSLDVRAYDAGDVTALHDDVLAIVSALQEECGVRFELGRRTHAPVATAAPDIQATLAELARARGIPCVPLASPASHDAAVFHEAGVPMGLLFVRNRNGSHNPHEAMDIDDFMLAVDVLADWLMAQG</sequence>
<evidence type="ECO:0000313" key="10">
    <source>
        <dbReference type="Proteomes" id="UP000194161"/>
    </source>
</evidence>
<dbReference type="OrthoDB" id="9808195at2"/>
<dbReference type="GO" id="GO:0046872">
    <property type="term" value="F:metal ion binding"/>
    <property type="evidence" value="ECO:0007669"/>
    <property type="project" value="UniProtKB-KW"/>
</dbReference>
<protein>
    <recommendedName>
        <fullName evidence="8">Peptidase M20 dimerisation domain-containing protein</fullName>
    </recommendedName>
</protein>
<reference evidence="9 10" key="1">
    <citation type="submission" date="2017-05" db="EMBL/GenBank/DDBJ databases">
        <title>Complete and WGS of Bordetella genogroups.</title>
        <authorList>
            <person name="Spilker T."/>
            <person name="LiPuma J."/>
        </authorList>
    </citation>
    <scope>NUCLEOTIDE SEQUENCE [LARGE SCALE GENOMIC DNA]</scope>
    <source>
        <strain evidence="9 10">AU7206</strain>
    </source>
</reference>
<feature type="binding site" evidence="7">
    <location>
        <position position="139"/>
    </location>
    <ligand>
        <name>Zn(2+)</name>
        <dbReference type="ChEBI" id="CHEBI:29105"/>
        <label>2</label>
    </ligand>
</feature>
<feature type="binding site" evidence="7">
    <location>
        <position position="403"/>
    </location>
    <ligand>
        <name>Zn(2+)</name>
        <dbReference type="ChEBI" id="CHEBI:29105"/>
        <label>2</label>
    </ligand>
</feature>
<dbReference type="PIRSF" id="PIRSF001235">
    <property type="entry name" value="Amidase_carbamoylase"/>
    <property type="match status" value="1"/>
</dbReference>
<feature type="binding site" evidence="7">
    <location>
        <position position="104"/>
    </location>
    <ligand>
        <name>Zn(2+)</name>
        <dbReference type="ChEBI" id="CHEBI:29105"/>
        <label>1</label>
    </ligand>
</feature>
<dbReference type="Pfam" id="PF07687">
    <property type="entry name" value="M20_dimer"/>
    <property type="match status" value="1"/>
</dbReference>
<comment type="similarity">
    <text evidence="2">Belongs to the peptidase M20 family.</text>
</comment>
<keyword evidence="6" id="KW-0464">Manganese</keyword>
<gene>
    <name evidence="9" type="ORF">CAL15_05150</name>
</gene>
<feature type="domain" description="Peptidase M20 dimerisation" evidence="8">
    <location>
        <begin position="234"/>
        <end position="331"/>
    </location>
</feature>
<evidence type="ECO:0000259" key="8">
    <source>
        <dbReference type="Pfam" id="PF07687"/>
    </source>
</evidence>
<evidence type="ECO:0000256" key="4">
    <source>
        <dbReference type="ARBA" id="ARBA00022723"/>
    </source>
</evidence>
<keyword evidence="4 7" id="KW-0479">Metal-binding</keyword>
<dbReference type="InterPro" id="IPR011650">
    <property type="entry name" value="Peptidase_M20_dimer"/>
</dbReference>
<dbReference type="PANTHER" id="PTHR32494">
    <property type="entry name" value="ALLANTOATE DEIMINASE-RELATED"/>
    <property type="match status" value="1"/>
</dbReference>
<evidence type="ECO:0000256" key="2">
    <source>
        <dbReference type="ARBA" id="ARBA00006153"/>
    </source>
</evidence>
<evidence type="ECO:0000256" key="3">
    <source>
        <dbReference type="ARBA" id="ARBA00011738"/>
    </source>
</evidence>
<keyword evidence="5" id="KW-0378">Hydrolase</keyword>
<comment type="cofactor">
    <cofactor evidence="7">
        <name>Zn(2+)</name>
        <dbReference type="ChEBI" id="CHEBI:29105"/>
    </cofactor>
    <text evidence="7">Binds 2 Zn(2+) ions per subunit.</text>
</comment>
<dbReference type="GO" id="GO:0016813">
    <property type="term" value="F:hydrolase activity, acting on carbon-nitrogen (but not peptide) bonds, in linear amidines"/>
    <property type="evidence" value="ECO:0007669"/>
    <property type="project" value="InterPro"/>
</dbReference>
<evidence type="ECO:0000256" key="7">
    <source>
        <dbReference type="PIRSR" id="PIRSR001235-1"/>
    </source>
</evidence>
<name>A0A1W6Z8U8_9BORD</name>